<keyword evidence="2" id="KW-0812">Transmembrane</keyword>
<evidence type="ECO:0000313" key="4">
    <source>
        <dbReference type="Proteomes" id="UP000290797"/>
    </source>
</evidence>
<keyword evidence="2" id="KW-0472">Membrane</keyword>
<protein>
    <submittedName>
        <fullName evidence="3">ORF28</fullName>
    </submittedName>
</protein>
<evidence type="ECO:0000256" key="1">
    <source>
        <dbReference type="SAM" id="MobiDB-lite"/>
    </source>
</evidence>
<name>A0A2D0ZNW1_9GAMA</name>
<feature type="region of interest" description="Disordered" evidence="1">
    <location>
        <begin position="115"/>
        <end position="135"/>
    </location>
</feature>
<organism evidence="3">
    <name type="scientific">vespertilionid gammaherpesvirus 3</name>
    <dbReference type="NCBI Taxonomy" id="2846598"/>
    <lineage>
        <taxon>Viruses</taxon>
        <taxon>Duplodnaviria</taxon>
        <taxon>Heunggongvirae</taxon>
        <taxon>Peploviricota</taxon>
        <taxon>Herviviricetes</taxon>
        <taxon>Herpesvirales</taxon>
        <taxon>Orthoherpesviridae</taxon>
        <taxon>Gammaherpesvirinae</taxon>
        <taxon>Patagivirus</taxon>
        <taxon>Patagivirus vespertilionidgamma3</taxon>
    </lineage>
</organism>
<reference evidence="3" key="1">
    <citation type="journal article" date="2018" name="Virology">
        <title>Isolation, characterization and prevalence of a novel Gammaherpesvirus in Eptesicus fuscus, the North American big brown bat.</title>
        <authorList>
            <person name="Subudhi S."/>
            <person name="Rapin N."/>
            <person name="Dorville N."/>
            <person name="Hill J.E."/>
            <person name="Town J."/>
            <person name="Willis C.K."/>
            <person name="Bollinger T.K."/>
            <person name="Misra V."/>
        </authorList>
    </citation>
    <scope>NUCLEOTIDE SEQUENCE</scope>
</reference>
<keyword evidence="4" id="KW-1185">Reference proteome</keyword>
<sequence length="135" mass="15442">MLCAIPCFATISVLFIGCLVANAMFMHYSYTSLFLEDTPLIGHASNSTREPASSTKTAFVFLVRAMALCLTFMLLFALFFYCLREMIECLVRCVKRRRSPKRWRRISEDEDTGSMLLDSTNLENPKKQHDSEPVI</sequence>
<accession>A0A2D0ZNW1</accession>
<dbReference type="Proteomes" id="UP000290797">
    <property type="component" value="Segment"/>
</dbReference>
<feature type="transmembrane region" description="Helical" evidence="2">
    <location>
        <begin position="58"/>
        <end position="83"/>
    </location>
</feature>
<proteinExistence type="predicted"/>
<feature type="compositionally biased region" description="Basic and acidic residues" evidence="1">
    <location>
        <begin position="124"/>
        <end position="135"/>
    </location>
</feature>
<dbReference type="EMBL" id="MF385016">
    <property type="protein sequence ID" value="ATA58257.1"/>
    <property type="molecule type" value="Genomic_DNA"/>
</dbReference>
<keyword evidence="2" id="KW-1133">Transmembrane helix</keyword>
<evidence type="ECO:0000256" key="2">
    <source>
        <dbReference type="SAM" id="Phobius"/>
    </source>
</evidence>
<evidence type="ECO:0000313" key="3">
    <source>
        <dbReference type="EMBL" id="ATA58257.1"/>
    </source>
</evidence>
<feature type="transmembrane region" description="Helical" evidence="2">
    <location>
        <begin position="7"/>
        <end position="30"/>
    </location>
</feature>